<keyword evidence="4 6" id="KW-1133">Transmembrane helix</keyword>
<feature type="transmembrane region" description="Helical" evidence="6">
    <location>
        <begin position="162"/>
        <end position="182"/>
    </location>
</feature>
<evidence type="ECO:0000313" key="9">
    <source>
        <dbReference type="Proteomes" id="UP000713479"/>
    </source>
</evidence>
<sequence length="386" mass="42980">MRNNPKLLLYILMLSSLGINTPLSIIGIISEISQFFNTSIAISGLYVSSFTFTIAIFGLFTPMIFSRFERKTTFVSILSIFAVSNFIIMFTNDILVASFFRILSAAFYPAFISIALTVCEEIAPEGEKQDYITRILLGISVGSIVGLPITTALGTIFGYQIAMSWIFAFNFLTLLLIILFFPRIPGKYENNELPFSALKSREFILASLGIIMMPIGASIVYNYLPYFLQNVSHIYTYKLSVFLFIYGLFSIFGTWLGGKLIVINDKITLIVFQIVCALVFVSLYFSADYLILVLILILIFGILDGMGYNLIQYIETSVLSDNLELANGIFLSILNGGIAIGIAIGGFLVDGLGVMSIFVFGTIFLILALVLLFYMIYILKINLKYS</sequence>
<organism evidence="8 9">
    <name type="scientific">Methanobrevibacter millerae</name>
    <dbReference type="NCBI Taxonomy" id="230361"/>
    <lineage>
        <taxon>Archaea</taxon>
        <taxon>Methanobacteriati</taxon>
        <taxon>Methanobacteriota</taxon>
        <taxon>Methanomada group</taxon>
        <taxon>Methanobacteria</taxon>
        <taxon>Methanobacteriales</taxon>
        <taxon>Methanobacteriaceae</taxon>
        <taxon>Methanobrevibacter</taxon>
    </lineage>
</organism>
<feature type="transmembrane region" description="Helical" evidence="6">
    <location>
        <begin position="235"/>
        <end position="255"/>
    </location>
</feature>
<evidence type="ECO:0000256" key="6">
    <source>
        <dbReference type="SAM" id="Phobius"/>
    </source>
</evidence>
<evidence type="ECO:0000256" key="3">
    <source>
        <dbReference type="ARBA" id="ARBA00022692"/>
    </source>
</evidence>
<name>A0A8T3VP39_9EURY</name>
<dbReference type="GO" id="GO:0022857">
    <property type="term" value="F:transmembrane transporter activity"/>
    <property type="evidence" value="ECO:0007669"/>
    <property type="project" value="InterPro"/>
</dbReference>
<feature type="transmembrane region" description="Helical" evidence="6">
    <location>
        <begin position="267"/>
        <end position="285"/>
    </location>
</feature>
<feature type="transmembrane region" description="Helical" evidence="6">
    <location>
        <begin position="291"/>
        <end position="311"/>
    </location>
</feature>
<feature type="domain" description="Major facilitator superfamily (MFS) profile" evidence="7">
    <location>
        <begin position="6"/>
        <end position="380"/>
    </location>
</feature>
<keyword evidence="3 6" id="KW-0812">Transmembrane</keyword>
<evidence type="ECO:0000256" key="1">
    <source>
        <dbReference type="ARBA" id="ARBA00004651"/>
    </source>
</evidence>
<feature type="transmembrane region" description="Helical" evidence="6">
    <location>
        <begin position="203"/>
        <end position="223"/>
    </location>
</feature>
<dbReference type="PROSITE" id="PS50850">
    <property type="entry name" value="MFS"/>
    <property type="match status" value="1"/>
</dbReference>
<reference evidence="8" key="1">
    <citation type="submission" date="2019-04" db="EMBL/GenBank/DDBJ databases">
        <title>Evolution of Biomass-Degrading Anaerobic Consortia Revealed by Metagenomics.</title>
        <authorList>
            <person name="Peng X."/>
        </authorList>
    </citation>
    <scope>NUCLEOTIDE SEQUENCE</scope>
    <source>
        <strain evidence="8">SIG13</strain>
    </source>
</reference>
<proteinExistence type="predicted"/>
<feature type="transmembrane region" description="Helical" evidence="6">
    <location>
        <begin position="35"/>
        <end position="60"/>
    </location>
</feature>
<dbReference type="InterPro" id="IPR011701">
    <property type="entry name" value="MFS"/>
</dbReference>
<dbReference type="InterPro" id="IPR020846">
    <property type="entry name" value="MFS_dom"/>
</dbReference>
<dbReference type="InterPro" id="IPR036259">
    <property type="entry name" value="MFS_trans_sf"/>
</dbReference>
<dbReference type="InterPro" id="IPR050189">
    <property type="entry name" value="MFS_Efflux_Transporters"/>
</dbReference>
<protein>
    <submittedName>
        <fullName evidence="8">MFS transporter</fullName>
    </submittedName>
</protein>
<evidence type="ECO:0000256" key="5">
    <source>
        <dbReference type="ARBA" id="ARBA00023136"/>
    </source>
</evidence>
<accession>A0A8T3VP39</accession>
<gene>
    <name evidence="8" type="ORF">E7Z74_00835</name>
</gene>
<dbReference type="Gene3D" id="1.20.1250.20">
    <property type="entry name" value="MFS general substrate transporter like domains"/>
    <property type="match status" value="1"/>
</dbReference>
<evidence type="ECO:0000256" key="2">
    <source>
        <dbReference type="ARBA" id="ARBA00022475"/>
    </source>
</evidence>
<evidence type="ECO:0000259" key="7">
    <source>
        <dbReference type="PROSITE" id="PS50850"/>
    </source>
</evidence>
<evidence type="ECO:0000256" key="4">
    <source>
        <dbReference type="ARBA" id="ARBA00022989"/>
    </source>
</evidence>
<keyword evidence="5 6" id="KW-0472">Membrane</keyword>
<feature type="transmembrane region" description="Helical" evidence="6">
    <location>
        <begin position="72"/>
        <end position="90"/>
    </location>
</feature>
<comment type="caution">
    <text evidence="8">The sequence shown here is derived from an EMBL/GenBank/DDBJ whole genome shotgun (WGS) entry which is preliminary data.</text>
</comment>
<feature type="transmembrane region" description="Helical" evidence="6">
    <location>
        <begin position="355"/>
        <end position="379"/>
    </location>
</feature>
<dbReference type="PANTHER" id="PTHR43124">
    <property type="entry name" value="PURINE EFFLUX PUMP PBUE"/>
    <property type="match status" value="1"/>
</dbReference>
<feature type="transmembrane region" description="Helical" evidence="6">
    <location>
        <begin position="96"/>
        <end position="119"/>
    </location>
</feature>
<feature type="transmembrane region" description="Helical" evidence="6">
    <location>
        <begin position="131"/>
        <end position="156"/>
    </location>
</feature>
<dbReference type="GO" id="GO:0005886">
    <property type="term" value="C:plasma membrane"/>
    <property type="evidence" value="ECO:0007669"/>
    <property type="project" value="UniProtKB-SubCell"/>
</dbReference>
<dbReference type="AlphaFoldDB" id="A0A8T3VP39"/>
<keyword evidence="2" id="KW-1003">Cell membrane</keyword>
<feature type="transmembrane region" description="Helical" evidence="6">
    <location>
        <begin position="7"/>
        <end position="29"/>
    </location>
</feature>
<comment type="subcellular location">
    <subcellularLocation>
        <location evidence="1">Cell membrane</location>
        <topology evidence="1">Multi-pass membrane protein</topology>
    </subcellularLocation>
</comment>
<dbReference type="Pfam" id="PF07690">
    <property type="entry name" value="MFS_1"/>
    <property type="match status" value="1"/>
</dbReference>
<dbReference type="PANTHER" id="PTHR43124:SF3">
    <property type="entry name" value="CHLORAMPHENICOL EFFLUX PUMP RV0191"/>
    <property type="match status" value="1"/>
</dbReference>
<dbReference type="EMBL" id="SUTF01000001">
    <property type="protein sequence ID" value="MBE6509806.1"/>
    <property type="molecule type" value="Genomic_DNA"/>
</dbReference>
<dbReference type="Proteomes" id="UP000713479">
    <property type="component" value="Unassembled WGS sequence"/>
</dbReference>
<dbReference type="SUPFAM" id="SSF103473">
    <property type="entry name" value="MFS general substrate transporter"/>
    <property type="match status" value="1"/>
</dbReference>
<feature type="transmembrane region" description="Helical" evidence="6">
    <location>
        <begin position="323"/>
        <end position="349"/>
    </location>
</feature>
<evidence type="ECO:0000313" key="8">
    <source>
        <dbReference type="EMBL" id="MBE6509806.1"/>
    </source>
</evidence>